<dbReference type="OrthoDB" id="9790031at2"/>
<dbReference type="EMBL" id="QUMS01000006">
    <property type="protein sequence ID" value="REG04753.1"/>
    <property type="molecule type" value="Genomic_DNA"/>
</dbReference>
<evidence type="ECO:0000313" key="5">
    <source>
        <dbReference type="EMBL" id="REG04753.1"/>
    </source>
</evidence>
<evidence type="ECO:0000256" key="4">
    <source>
        <dbReference type="ARBA" id="ARBA00022842"/>
    </source>
</evidence>
<dbReference type="Proteomes" id="UP000256388">
    <property type="component" value="Unassembled WGS sequence"/>
</dbReference>
<keyword evidence="6" id="KW-1185">Reference proteome</keyword>
<dbReference type="Gene3D" id="3.40.50.1000">
    <property type="entry name" value="HAD superfamily/HAD-like"/>
    <property type="match status" value="1"/>
</dbReference>
<dbReference type="InterPro" id="IPR023214">
    <property type="entry name" value="HAD_sf"/>
</dbReference>
<gene>
    <name evidence="5" type="ORF">DFR64_3105</name>
</gene>
<dbReference type="GO" id="GO:0046872">
    <property type="term" value="F:metal ion binding"/>
    <property type="evidence" value="ECO:0007669"/>
    <property type="project" value="UniProtKB-KW"/>
</dbReference>
<sequence length="214" mass="24842">MSLAIFDLDYTLVEGDCESLWCQFLLEQGMVDAAFVNRIIDYYVEYETGKADFRAYETFLMESMAAMDAAALTRLRAAFLERLRFRLRPYVVRWLNWHRNQGNRVLMITATNAFLARPVAELLHVKEMICTEVELREECPTGRVLGSSIPYREGKVALLEAWLLQWNQNLRDSWGYSDSYTDLPLLQRVHNPVAVTPDSNLYIHAVEHGWDILT</sequence>
<comment type="similarity">
    <text evidence="1">Belongs to the HAD-like hydrolase superfamily. SerB family.</text>
</comment>
<accession>A0A347ZPK1</accession>
<protein>
    <submittedName>
        <fullName evidence="5">HAD superfamily hydrolase (TIGR01490 family)</fullName>
    </submittedName>
</protein>
<proteinExistence type="inferred from homology"/>
<evidence type="ECO:0000256" key="1">
    <source>
        <dbReference type="ARBA" id="ARBA00009184"/>
    </source>
</evidence>
<dbReference type="Gene3D" id="1.20.1440.100">
    <property type="entry name" value="SG protein - dephosphorylation function"/>
    <property type="match status" value="1"/>
</dbReference>
<evidence type="ECO:0000256" key="2">
    <source>
        <dbReference type="ARBA" id="ARBA00022723"/>
    </source>
</evidence>
<reference evidence="5 6" key="1">
    <citation type="submission" date="2018-08" db="EMBL/GenBank/DDBJ databases">
        <title>Genomic Encyclopedia of Type Strains, Phase IV (KMG-IV): sequencing the most valuable type-strain genomes for metagenomic binning, comparative biology and taxonomic classification.</title>
        <authorList>
            <person name="Goeker M."/>
        </authorList>
    </citation>
    <scope>NUCLEOTIDE SEQUENCE [LARGE SCALE GENOMIC DNA]</scope>
    <source>
        <strain evidence="5 6">DSM 23923</strain>
    </source>
</reference>
<dbReference type="GO" id="GO:0016787">
    <property type="term" value="F:hydrolase activity"/>
    <property type="evidence" value="ECO:0007669"/>
    <property type="project" value="UniProtKB-KW"/>
</dbReference>
<dbReference type="InterPro" id="IPR036412">
    <property type="entry name" value="HAD-like_sf"/>
</dbReference>
<name>A0A347ZPK1_9CHLR</name>
<keyword evidence="2" id="KW-0479">Metal-binding</keyword>
<dbReference type="PANTHER" id="PTHR43344">
    <property type="entry name" value="PHOSPHOSERINE PHOSPHATASE"/>
    <property type="match status" value="1"/>
</dbReference>
<dbReference type="PANTHER" id="PTHR43344:SF13">
    <property type="entry name" value="PHOSPHATASE RV3661-RELATED"/>
    <property type="match status" value="1"/>
</dbReference>
<keyword evidence="4" id="KW-0460">Magnesium</keyword>
<dbReference type="InterPro" id="IPR006385">
    <property type="entry name" value="HAD_hydro_SerB1"/>
</dbReference>
<comment type="caution">
    <text evidence="5">The sequence shown here is derived from an EMBL/GenBank/DDBJ whole genome shotgun (WGS) entry which is preliminary data.</text>
</comment>
<organism evidence="5 6">
    <name type="scientific">Pelolinea submarina</name>
    <dbReference type="NCBI Taxonomy" id="913107"/>
    <lineage>
        <taxon>Bacteria</taxon>
        <taxon>Bacillati</taxon>
        <taxon>Chloroflexota</taxon>
        <taxon>Anaerolineae</taxon>
        <taxon>Anaerolineales</taxon>
        <taxon>Anaerolineaceae</taxon>
        <taxon>Pelolinea</taxon>
    </lineage>
</organism>
<dbReference type="AlphaFoldDB" id="A0A347ZPK1"/>
<dbReference type="NCBIfam" id="TIGR01490">
    <property type="entry name" value="HAD-SF-IB-hyp1"/>
    <property type="match status" value="1"/>
</dbReference>
<dbReference type="InterPro" id="IPR050582">
    <property type="entry name" value="HAD-like_SerB"/>
</dbReference>
<dbReference type="RefSeq" id="WP_158674934.1">
    <property type="nucleotide sequence ID" value="NZ_AP018437.1"/>
</dbReference>
<dbReference type="SUPFAM" id="SSF56784">
    <property type="entry name" value="HAD-like"/>
    <property type="match status" value="1"/>
</dbReference>
<keyword evidence="3 5" id="KW-0378">Hydrolase</keyword>
<evidence type="ECO:0000313" key="6">
    <source>
        <dbReference type="Proteomes" id="UP000256388"/>
    </source>
</evidence>
<dbReference type="Pfam" id="PF12710">
    <property type="entry name" value="HAD"/>
    <property type="match status" value="1"/>
</dbReference>
<dbReference type="NCBIfam" id="TIGR01488">
    <property type="entry name" value="HAD-SF-IB"/>
    <property type="match status" value="1"/>
</dbReference>
<evidence type="ECO:0000256" key="3">
    <source>
        <dbReference type="ARBA" id="ARBA00022801"/>
    </source>
</evidence>